<dbReference type="Proteomes" id="UP000441336">
    <property type="component" value="Unassembled WGS sequence"/>
</dbReference>
<keyword evidence="2" id="KW-1185">Reference proteome</keyword>
<name>A0A7K1TB52_9BACT</name>
<sequence>MSPDPFSTVALHVTYRPDLSQLTGRWLRSVNEDELHAGYQALRMAARHYRCAYWLIDSRRRTNRSLNGPEWVVTRFLPQVQRELGMPLSVSFLVLPEYLKSLPPSLLSAPPGSPLQFGRFLNEGDADAWLAAQQSGG</sequence>
<evidence type="ECO:0000313" key="1">
    <source>
        <dbReference type="EMBL" id="MVN75628.1"/>
    </source>
</evidence>
<protein>
    <recommendedName>
        <fullName evidence="3">STAS/SEC14 domain-containing protein</fullName>
    </recommendedName>
</protein>
<evidence type="ECO:0000313" key="2">
    <source>
        <dbReference type="Proteomes" id="UP000441336"/>
    </source>
</evidence>
<proteinExistence type="predicted"/>
<dbReference type="EMBL" id="WQKZ01000001">
    <property type="protein sequence ID" value="MVN75628.1"/>
    <property type="molecule type" value="Genomic_DNA"/>
</dbReference>
<dbReference type="AlphaFoldDB" id="A0A7K1TB52"/>
<gene>
    <name evidence="1" type="ORF">GO988_04745</name>
</gene>
<evidence type="ECO:0008006" key="3">
    <source>
        <dbReference type="Google" id="ProtNLM"/>
    </source>
</evidence>
<organism evidence="1 2">
    <name type="scientific">Hymenobacter ginkgonis</name>
    <dbReference type="NCBI Taxonomy" id="2682976"/>
    <lineage>
        <taxon>Bacteria</taxon>
        <taxon>Pseudomonadati</taxon>
        <taxon>Bacteroidota</taxon>
        <taxon>Cytophagia</taxon>
        <taxon>Cytophagales</taxon>
        <taxon>Hymenobacteraceae</taxon>
        <taxon>Hymenobacter</taxon>
    </lineage>
</organism>
<comment type="caution">
    <text evidence="1">The sequence shown here is derived from an EMBL/GenBank/DDBJ whole genome shotgun (WGS) entry which is preliminary data.</text>
</comment>
<reference evidence="1 2" key="1">
    <citation type="submission" date="2019-12" db="EMBL/GenBank/DDBJ databases">
        <title>Hymenobacter sp. HMF4947 Genome sequencing and assembly.</title>
        <authorList>
            <person name="Kang H."/>
            <person name="Cha I."/>
            <person name="Kim H."/>
            <person name="Joh K."/>
        </authorList>
    </citation>
    <scope>NUCLEOTIDE SEQUENCE [LARGE SCALE GENOMIC DNA]</scope>
    <source>
        <strain evidence="1 2">HMF4947</strain>
    </source>
</reference>
<dbReference type="RefSeq" id="WP_157562350.1">
    <property type="nucleotide sequence ID" value="NZ_WQKZ01000001.1"/>
</dbReference>
<accession>A0A7K1TB52</accession>